<sequence>CEKNDFDSKLSSDIATHKAKILESQISQGILEGHIQVSQPAEHAISYSDEAFKSAAIQWLVETDQPIGAFEHQAFTNLINLTSHAKGVAKISKRASTRREIVDLFHQCLCDLKKWLQICLSESSSS</sequence>
<dbReference type="Proteomes" id="UP000076871">
    <property type="component" value="Unassembled WGS sequence"/>
</dbReference>
<dbReference type="RefSeq" id="XP_040757754.1">
    <property type="nucleotide sequence ID" value="XM_040905285.1"/>
</dbReference>
<organism evidence="1 2">
    <name type="scientific">Laetiporus sulphureus 93-53</name>
    <dbReference type="NCBI Taxonomy" id="1314785"/>
    <lineage>
        <taxon>Eukaryota</taxon>
        <taxon>Fungi</taxon>
        <taxon>Dikarya</taxon>
        <taxon>Basidiomycota</taxon>
        <taxon>Agaricomycotina</taxon>
        <taxon>Agaricomycetes</taxon>
        <taxon>Polyporales</taxon>
        <taxon>Laetiporus</taxon>
    </lineage>
</organism>
<dbReference type="OrthoDB" id="2802474at2759"/>
<evidence type="ECO:0000313" key="2">
    <source>
        <dbReference type="Proteomes" id="UP000076871"/>
    </source>
</evidence>
<dbReference type="InParanoid" id="A0A165B0T9"/>
<reference evidence="1 2" key="1">
    <citation type="journal article" date="2016" name="Mol. Biol. Evol.">
        <title>Comparative Genomics of Early-Diverging Mushroom-Forming Fungi Provides Insights into the Origins of Lignocellulose Decay Capabilities.</title>
        <authorList>
            <person name="Nagy L.G."/>
            <person name="Riley R."/>
            <person name="Tritt A."/>
            <person name="Adam C."/>
            <person name="Daum C."/>
            <person name="Floudas D."/>
            <person name="Sun H."/>
            <person name="Yadav J.S."/>
            <person name="Pangilinan J."/>
            <person name="Larsson K.H."/>
            <person name="Matsuura K."/>
            <person name="Barry K."/>
            <person name="Labutti K."/>
            <person name="Kuo R."/>
            <person name="Ohm R.A."/>
            <person name="Bhattacharya S.S."/>
            <person name="Shirouzu T."/>
            <person name="Yoshinaga Y."/>
            <person name="Martin F.M."/>
            <person name="Grigoriev I.V."/>
            <person name="Hibbett D.S."/>
        </authorList>
    </citation>
    <scope>NUCLEOTIDE SEQUENCE [LARGE SCALE GENOMIC DNA]</scope>
    <source>
        <strain evidence="1 2">93-53</strain>
    </source>
</reference>
<evidence type="ECO:0000313" key="1">
    <source>
        <dbReference type="EMBL" id="KZT00014.1"/>
    </source>
</evidence>
<accession>A0A165B0T9</accession>
<gene>
    <name evidence="1" type="ORF">LAESUDRAFT_667125</name>
</gene>
<keyword evidence="2" id="KW-1185">Reference proteome</keyword>
<name>A0A165B0T9_9APHY</name>
<protein>
    <submittedName>
        <fullName evidence="1">Uncharacterized protein</fullName>
    </submittedName>
</protein>
<dbReference type="GeneID" id="63822315"/>
<proteinExistence type="predicted"/>
<dbReference type="AlphaFoldDB" id="A0A165B0T9"/>
<feature type="non-terminal residue" evidence="1">
    <location>
        <position position="1"/>
    </location>
</feature>
<dbReference type="EMBL" id="KV427701">
    <property type="protein sequence ID" value="KZT00014.1"/>
    <property type="molecule type" value="Genomic_DNA"/>
</dbReference>